<reference evidence="2 3" key="1">
    <citation type="submission" date="2014-04" db="EMBL/GenBank/DDBJ databases">
        <authorList>
            <consortium name="DOE Joint Genome Institute"/>
            <person name="Kuo A."/>
            <person name="Gay G."/>
            <person name="Dore J."/>
            <person name="Kohler A."/>
            <person name="Nagy L.G."/>
            <person name="Floudas D."/>
            <person name="Copeland A."/>
            <person name="Barry K.W."/>
            <person name="Cichocki N."/>
            <person name="Veneault-Fourrey C."/>
            <person name="LaButti K."/>
            <person name="Lindquist E.A."/>
            <person name="Lipzen A."/>
            <person name="Lundell T."/>
            <person name="Morin E."/>
            <person name="Murat C."/>
            <person name="Sun H."/>
            <person name="Tunlid A."/>
            <person name="Henrissat B."/>
            <person name="Grigoriev I.V."/>
            <person name="Hibbett D.S."/>
            <person name="Martin F."/>
            <person name="Nordberg H.P."/>
            <person name="Cantor M.N."/>
            <person name="Hua S.X."/>
        </authorList>
    </citation>
    <scope>NUCLEOTIDE SEQUENCE [LARGE SCALE GENOMIC DNA]</scope>
    <source>
        <strain evidence="3">h7</strain>
    </source>
</reference>
<dbReference type="HOGENOM" id="CLU_1547776_0_0_1"/>
<evidence type="ECO:0000313" key="3">
    <source>
        <dbReference type="Proteomes" id="UP000053424"/>
    </source>
</evidence>
<dbReference type="InterPro" id="IPR027796">
    <property type="entry name" value="OTT_1508_deam-like"/>
</dbReference>
<keyword evidence="3" id="KW-1185">Reference proteome</keyword>
<gene>
    <name evidence="2" type="ORF">M413DRAFT_447572</name>
</gene>
<dbReference type="Proteomes" id="UP000053424">
    <property type="component" value="Unassembled WGS sequence"/>
</dbReference>
<evidence type="ECO:0000313" key="2">
    <source>
        <dbReference type="EMBL" id="KIM38891.1"/>
    </source>
</evidence>
<reference evidence="3" key="2">
    <citation type="submission" date="2015-01" db="EMBL/GenBank/DDBJ databases">
        <title>Evolutionary Origins and Diversification of the Mycorrhizal Mutualists.</title>
        <authorList>
            <consortium name="DOE Joint Genome Institute"/>
            <consortium name="Mycorrhizal Genomics Consortium"/>
            <person name="Kohler A."/>
            <person name="Kuo A."/>
            <person name="Nagy L.G."/>
            <person name="Floudas D."/>
            <person name="Copeland A."/>
            <person name="Barry K.W."/>
            <person name="Cichocki N."/>
            <person name="Veneault-Fourrey C."/>
            <person name="LaButti K."/>
            <person name="Lindquist E.A."/>
            <person name="Lipzen A."/>
            <person name="Lundell T."/>
            <person name="Morin E."/>
            <person name="Murat C."/>
            <person name="Riley R."/>
            <person name="Ohm R."/>
            <person name="Sun H."/>
            <person name="Tunlid A."/>
            <person name="Henrissat B."/>
            <person name="Grigoriev I.V."/>
            <person name="Hibbett D.S."/>
            <person name="Martin F."/>
        </authorList>
    </citation>
    <scope>NUCLEOTIDE SEQUENCE [LARGE SCALE GENOMIC DNA]</scope>
    <source>
        <strain evidence="3">h7</strain>
    </source>
</reference>
<protein>
    <submittedName>
        <fullName evidence="2">Uncharacterized protein</fullName>
    </submittedName>
</protein>
<dbReference type="OrthoDB" id="3061617at2759"/>
<dbReference type="Pfam" id="PF14441">
    <property type="entry name" value="OTT_1508_deam"/>
    <property type="match status" value="1"/>
</dbReference>
<organism evidence="2 3">
    <name type="scientific">Hebeloma cylindrosporum</name>
    <dbReference type="NCBI Taxonomy" id="76867"/>
    <lineage>
        <taxon>Eukaryota</taxon>
        <taxon>Fungi</taxon>
        <taxon>Dikarya</taxon>
        <taxon>Basidiomycota</taxon>
        <taxon>Agaricomycotina</taxon>
        <taxon>Agaricomycetes</taxon>
        <taxon>Agaricomycetidae</taxon>
        <taxon>Agaricales</taxon>
        <taxon>Agaricineae</taxon>
        <taxon>Hymenogastraceae</taxon>
        <taxon>Hebeloma</taxon>
    </lineage>
</organism>
<feature type="compositionally biased region" description="Low complexity" evidence="1">
    <location>
        <begin position="156"/>
        <end position="167"/>
    </location>
</feature>
<name>A0A0C3C5K7_HEBCY</name>
<proteinExistence type="predicted"/>
<dbReference type="EMBL" id="KN831788">
    <property type="protein sequence ID" value="KIM38891.1"/>
    <property type="molecule type" value="Genomic_DNA"/>
</dbReference>
<sequence length="173" mass="19587">MAVPAPVPIKKKTGIWSGKAATKYDQWRAVAASLGMKDLSENELKTLSKSDPKRFVVHAELALILHLESRGTGQGEPIPHRYIGVSKLCCRPCWVWIEASNEARRETDRWRVRGCHGKYYRGWRYPTAEDHPTFTRFVKAIQQDSRYVAVHELEDTPSPGSDSTTTTVDFGIM</sequence>
<accession>A0A0C3C5K7</accession>
<dbReference type="AlphaFoldDB" id="A0A0C3C5K7"/>
<feature type="region of interest" description="Disordered" evidence="1">
    <location>
        <begin position="154"/>
        <end position="173"/>
    </location>
</feature>
<evidence type="ECO:0000256" key="1">
    <source>
        <dbReference type="SAM" id="MobiDB-lite"/>
    </source>
</evidence>